<evidence type="ECO:0008006" key="3">
    <source>
        <dbReference type="Google" id="ProtNLM"/>
    </source>
</evidence>
<dbReference type="Pfam" id="PF13835">
    <property type="entry name" value="DUF4194"/>
    <property type="match status" value="1"/>
</dbReference>
<organism evidence="1 2">
    <name type="scientific">Candidatus Chloroploca asiatica</name>
    <dbReference type="NCBI Taxonomy" id="1506545"/>
    <lineage>
        <taxon>Bacteria</taxon>
        <taxon>Bacillati</taxon>
        <taxon>Chloroflexota</taxon>
        <taxon>Chloroflexia</taxon>
        <taxon>Chloroflexales</taxon>
        <taxon>Chloroflexineae</taxon>
        <taxon>Oscillochloridaceae</taxon>
        <taxon>Candidatus Chloroploca</taxon>
    </lineage>
</organism>
<reference evidence="1 2" key="1">
    <citation type="submission" date="2016-05" db="EMBL/GenBank/DDBJ databases">
        <authorList>
            <person name="Lavstsen T."/>
            <person name="Jespersen J.S."/>
        </authorList>
    </citation>
    <scope>NUCLEOTIDE SEQUENCE [LARGE SCALE GENOMIC DNA]</scope>
    <source>
        <strain evidence="1 2">B7-9</strain>
    </source>
</reference>
<dbReference type="RefSeq" id="WP_097655096.1">
    <property type="nucleotide sequence ID" value="NZ_LYXE01000182.1"/>
</dbReference>
<keyword evidence="2" id="KW-1185">Reference proteome</keyword>
<dbReference type="EMBL" id="LYXE01000182">
    <property type="protein sequence ID" value="PDV96711.1"/>
    <property type="molecule type" value="Genomic_DNA"/>
</dbReference>
<protein>
    <recommendedName>
        <fullName evidence="3">DUF4194 domain-containing protein</fullName>
    </recommendedName>
</protein>
<dbReference type="Proteomes" id="UP000220922">
    <property type="component" value="Unassembled WGS sequence"/>
</dbReference>
<proteinExistence type="predicted"/>
<name>A0A2H3KWG9_9CHLR</name>
<evidence type="ECO:0000313" key="2">
    <source>
        <dbReference type="Proteomes" id="UP000220922"/>
    </source>
</evidence>
<dbReference type="InterPro" id="IPR025449">
    <property type="entry name" value="JetB"/>
</dbReference>
<accession>A0A2H3KWG9</accession>
<dbReference type="OrthoDB" id="5295172at2"/>
<dbReference type="AlphaFoldDB" id="A0A2H3KWG9"/>
<gene>
    <name evidence="1" type="ORF">A9Q02_05650</name>
</gene>
<comment type="caution">
    <text evidence="1">The sequence shown here is derived from an EMBL/GenBank/DDBJ whole genome shotgun (WGS) entry which is preliminary data.</text>
</comment>
<evidence type="ECO:0000313" key="1">
    <source>
        <dbReference type="EMBL" id="PDV96711.1"/>
    </source>
</evidence>
<sequence length="193" mass="22266">MRPEQLAPYAPAVIRLLQGVLSTDDPGTWNLLLHHETPVRDYLAKIGLELVLHETDGYAFLRQPELEGEEGEKLTLPRLTRRDRLTYYVTLMCALLRERIDQFEASTPEADRLILTSDDLYEMMRPFLRERGDERALVRKIDETASRVVELGFLRRLANESRYEVRPVIKARIGSEILAEVLARLEQYAATDA</sequence>